<keyword evidence="2" id="KW-1185">Reference proteome</keyword>
<dbReference type="AlphaFoldDB" id="A0A163JLK1"/>
<evidence type="ECO:0000313" key="1">
    <source>
        <dbReference type="EMBL" id="KZM26441.1"/>
    </source>
</evidence>
<gene>
    <name evidence="1" type="ORF">ST47_g2422</name>
</gene>
<dbReference type="Proteomes" id="UP000076837">
    <property type="component" value="Unassembled WGS sequence"/>
</dbReference>
<proteinExistence type="predicted"/>
<evidence type="ECO:0000313" key="2">
    <source>
        <dbReference type="Proteomes" id="UP000076837"/>
    </source>
</evidence>
<dbReference type="EMBL" id="JYNV01000105">
    <property type="protein sequence ID" value="KZM26441.1"/>
    <property type="molecule type" value="Genomic_DNA"/>
</dbReference>
<organism evidence="1 2">
    <name type="scientific">Didymella rabiei</name>
    <name type="common">Chickpea ascochyta blight fungus</name>
    <name type="synonym">Mycosphaerella rabiei</name>
    <dbReference type="NCBI Taxonomy" id="5454"/>
    <lineage>
        <taxon>Eukaryota</taxon>
        <taxon>Fungi</taxon>
        <taxon>Dikarya</taxon>
        <taxon>Ascomycota</taxon>
        <taxon>Pezizomycotina</taxon>
        <taxon>Dothideomycetes</taxon>
        <taxon>Pleosporomycetidae</taxon>
        <taxon>Pleosporales</taxon>
        <taxon>Pleosporineae</taxon>
        <taxon>Didymellaceae</taxon>
        <taxon>Ascochyta</taxon>
    </lineage>
</organism>
<name>A0A163JLK1_DIDRA</name>
<accession>A0A163JLK1</accession>
<reference evidence="1 2" key="1">
    <citation type="journal article" date="2016" name="Sci. Rep.">
        <title>Draft genome sequencing and secretome analysis of fungal phytopathogen Ascochyta rabiei provides insight into the necrotrophic effector repertoire.</title>
        <authorList>
            <person name="Verma S."/>
            <person name="Gazara R.K."/>
            <person name="Nizam S."/>
            <person name="Parween S."/>
            <person name="Chattopadhyay D."/>
            <person name="Verma P.K."/>
        </authorList>
    </citation>
    <scope>NUCLEOTIDE SEQUENCE [LARGE SCALE GENOMIC DNA]</scope>
    <source>
        <strain evidence="1 2">ArDII</strain>
    </source>
</reference>
<sequence length="91" mass="10062">MNGRSVALQLLDVSKHMVDQDEALVWSRNWAQQGLLAIDNGSKVLAAWLAFISSGNLAGHQSINRRVREFVAYPVAIQPSTQHPGTLVQPW</sequence>
<comment type="caution">
    <text evidence="1">The sequence shown here is derived from an EMBL/GenBank/DDBJ whole genome shotgun (WGS) entry which is preliminary data.</text>
</comment>
<protein>
    <submittedName>
        <fullName evidence="1">Uncharacterized protein</fullName>
    </submittedName>
</protein>